<gene>
    <name evidence="2" type="ORF">HRAG_02272</name>
</gene>
<dbReference type="InterPro" id="IPR023346">
    <property type="entry name" value="Lysozyme-like_dom_sf"/>
</dbReference>
<protein>
    <recommendedName>
        <fullName evidence="4">Glycoside hydrolase family 19 catalytic domain-containing protein</fullName>
    </recommendedName>
</protein>
<accession>T5LSC8</accession>
<feature type="compositionally biased region" description="Polar residues" evidence="1">
    <location>
        <begin position="645"/>
        <end position="654"/>
    </location>
</feature>
<evidence type="ECO:0008006" key="4">
    <source>
        <dbReference type="Google" id="ProtNLM"/>
    </source>
</evidence>
<dbReference type="RefSeq" id="WP_020995767.1">
    <property type="nucleotide sequence ID" value="NZ_KI392040.1"/>
</dbReference>
<dbReference type="Gene3D" id="1.10.530.10">
    <property type="match status" value="1"/>
</dbReference>
<feature type="compositionally biased region" description="Low complexity" evidence="1">
    <location>
        <begin position="317"/>
        <end position="337"/>
    </location>
</feature>
<comment type="caution">
    <text evidence="2">The sequence shown here is derived from an EMBL/GenBank/DDBJ whole genome shotgun (WGS) entry which is preliminary data.</text>
</comment>
<dbReference type="AlphaFoldDB" id="T5LSC8"/>
<sequence>MADTRNITCYIKPMLKGKGNIANLTLRIDNKDITATTNTKGIATFELEIANNELAKHIYFSIDSDEYVLDNHNHCVPLHHTTKPSAFPLSLNLSIAIESIAMYKKEHQDNQEIQKEIVMAQVDSHTQTPQEQTIYVETTLKGYNAKQNEGKLPKIQYSYIVKSLNDPLLPISKAQPLTFTSHTPSNRIISFNLNAKFTYTITENNTQKEITDYLKDNQQLIIFAYTKSPAYTTSYGTPHAILTISQYPILELSYGTARLIMQDKEKNKDFAIKHSIMPYLITHFDNIDTPYTITKKDSHLLISNAHNKTLEIHKSAQESAQQESTHQSSTTQSQSTQEDTKIYIDNTTFDNLAILTALLTLNENDKVSLCVRLCYKITLDMLKEVFEYNKAVGNAKTRMDTMLPQMVEELNRMQDNKPMYMHYNLDTRARLEHFFAQCYVEVGGSAFRLEEGLYYHVRGLVHTFSYYFANKERIKEALNDGRATKPDDYNMKDILDKAPSKYKANITKAIKDLVQDYTSTCLNPLPKTNGAISQSTNATEIEKTLKAESKKKFDSKKAYSPIELIESFKEYQSYPAIQLAFRHAAISLAQGANYEIPYSTESNKAFILIAQAIANHIVNKRGDKKAQTQTLANKVYADENRSDSNKLGNTQQGDGYNFRGRGIKQLTGRSNYTRFQSYYNKHYPNDAKDFLNNEEHRKALLDNGKIALLSAVWFWNHTGCYKIADKQASNNTNEIVKQITYKVNGGYNGLNDRVKQYTRIKNANIFRDF</sequence>
<feature type="region of interest" description="Disordered" evidence="1">
    <location>
        <begin position="314"/>
        <end position="338"/>
    </location>
</feature>
<organism evidence="2 3">
    <name type="scientific">Helicobacter bilis ATCC 43879</name>
    <dbReference type="NCBI Taxonomy" id="613026"/>
    <lineage>
        <taxon>Bacteria</taxon>
        <taxon>Pseudomonadati</taxon>
        <taxon>Campylobacterota</taxon>
        <taxon>Epsilonproteobacteria</taxon>
        <taxon>Campylobacterales</taxon>
        <taxon>Helicobacteraceae</taxon>
        <taxon>Helicobacter</taxon>
    </lineage>
</organism>
<dbReference type="HOGENOM" id="CLU_363217_0_0_7"/>
<proteinExistence type="predicted"/>
<dbReference type="Proteomes" id="UP000005085">
    <property type="component" value="Unassembled WGS sequence"/>
</dbReference>
<dbReference type="eggNOG" id="COG3179">
    <property type="taxonomic scope" value="Bacteria"/>
</dbReference>
<dbReference type="SUPFAM" id="SSF53955">
    <property type="entry name" value="Lysozyme-like"/>
    <property type="match status" value="1"/>
</dbReference>
<feature type="region of interest" description="Disordered" evidence="1">
    <location>
        <begin position="636"/>
        <end position="662"/>
    </location>
</feature>
<evidence type="ECO:0000256" key="1">
    <source>
        <dbReference type="SAM" id="MobiDB-lite"/>
    </source>
</evidence>
<reference evidence="2 3" key="1">
    <citation type="journal article" date="2014" name="Genome Announc.">
        <title>Draft genome sequences of six enterohepatic helicobacter species isolated from humans and one from rhesus macaques.</title>
        <authorList>
            <person name="Shen Z."/>
            <person name="Sheh A."/>
            <person name="Young S.K."/>
            <person name="Abouelliel A."/>
            <person name="Ward D.V."/>
            <person name="Earl A.M."/>
            <person name="Fox J.G."/>
        </authorList>
    </citation>
    <scope>NUCLEOTIDE SEQUENCE [LARGE SCALE GENOMIC DNA]</scope>
    <source>
        <strain evidence="2 3">ATCC 43879</strain>
    </source>
</reference>
<evidence type="ECO:0000313" key="2">
    <source>
        <dbReference type="EMBL" id="EQM94681.1"/>
    </source>
</evidence>
<name>T5LSC8_9HELI</name>
<keyword evidence="3" id="KW-1185">Reference proteome</keyword>
<evidence type="ECO:0000313" key="3">
    <source>
        <dbReference type="Proteomes" id="UP000005085"/>
    </source>
</evidence>
<dbReference type="EMBL" id="ACDN02000044">
    <property type="protein sequence ID" value="EQM94681.1"/>
    <property type="molecule type" value="Genomic_DNA"/>
</dbReference>